<dbReference type="Proteomes" id="UP000053087">
    <property type="component" value="Chromosome"/>
</dbReference>
<dbReference type="KEGG" id="mfz:AOB57_014055"/>
<gene>
    <name evidence="1" type="ORF">AOB57_014055</name>
    <name evidence="2" type="ORF">GX302_02465</name>
</gene>
<reference evidence="1 3" key="1">
    <citation type="journal article" date="2016" name="Int. J. Syst. Evol. Microbiol.">
        <title>Methanosarcina flavescens sp. nov., a methanogenic archaeon isolated from a full-scale anaerobic digester.</title>
        <authorList>
            <person name="Kern T."/>
            <person name="Fischer M.A."/>
            <person name="Deppenmeier U."/>
            <person name="Schmitz R.A."/>
            <person name="Rother M."/>
        </authorList>
    </citation>
    <scope>NUCLEOTIDE SEQUENCE [LARGE SCALE GENOMIC DNA]</scope>
    <source>
        <strain evidence="1 3">E03.2</strain>
    </source>
</reference>
<protein>
    <submittedName>
        <fullName evidence="1">Uncharacterized protein</fullName>
    </submittedName>
</protein>
<keyword evidence="3" id="KW-1185">Reference proteome</keyword>
<evidence type="ECO:0000313" key="3">
    <source>
        <dbReference type="Proteomes" id="UP000053087"/>
    </source>
</evidence>
<reference evidence="2 4" key="3">
    <citation type="journal article" date="2020" name="Biotechnol. Biofuels">
        <title>New insights from the biogas microbiome by comprehensive genome-resolved metagenomics of nearly 1600 species originating from multiple anaerobic digesters.</title>
        <authorList>
            <person name="Campanaro S."/>
            <person name="Treu L."/>
            <person name="Rodriguez-R L.M."/>
            <person name="Kovalovszki A."/>
            <person name="Ziels R.M."/>
            <person name="Maus I."/>
            <person name="Zhu X."/>
            <person name="Kougias P.G."/>
            <person name="Basile A."/>
            <person name="Luo G."/>
            <person name="Schluter A."/>
            <person name="Konstantinidis K.T."/>
            <person name="Angelidaki I."/>
        </authorList>
    </citation>
    <scope>NUCLEOTIDE SEQUENCE [LARGE SCALE GENOMIC DNA]</scope>
    <source>
        <strain evidence="2">AS22ysBPME_46</strain>
    </source>
</reference>
<dbReference type="GeneID" id="53689247"/>
<dbReference type="PROSITE" id="PS51257">
    <property type="entry name" value="PROKAR_LIPOPROTEIN"/>
    <property type="match status" value="1"/>
</dbReference>
<dbReference type="Proteomes" id="UP000585579">
    <property type="component" value="Unassembled WGS sequence"/>
</dbReference>
<evidence type="ECO:0000313" key="1">
    <source>
        <dbReference type="EMBL" id="AYK16162.1"/>
    </source>
</evidence>
<proteinExistence type="predicted"/>
<sequence length="119" mass="12350">MRKLIGILIALCLLTAFVSTASAGGCKPGENCFDTKIKNVDNGLAKSTPIKLIVGASDSEAEAEAEGDCPQAYAETGAGQLETGTFAYGIAQADGYKAEAEAESESKAFSVFTANKKKY</sequence>
<dbReference type="EMBL" id="JAAYQL010000014">
    <property type="protein sequence ID" value="NLK31726.1"/>
    <property type="molecule type" value="Genomic_DNA"/>
</dbReference>
<reference evidence="1" key="2">
    <citation type="submission" date="2018-10" db="EMBL/GenBank/DDBJ databases">
        <authorList>
            <person name="Fischer M.A."/>
            <person name="Kern T."/>
            <person name="Deppenmeier U."/>
            <person name="Schmitz R.A."/>
            <person name="Rother M."/>
        </authorList>
    </citation>
    <scope>NUCLEOTIDE SEQUENCE</scope>
    <source>
        <strain evidence="1">E03.2</strain>
    </source>
</reference>
<name>A0A660HV82_9EURY</name>
<evidence type="ECO:0000313" key="2">
    <source>
        <dbReference type="EMBL" id="NLK31726.1"/>
    </source>
</evidence>
<evidence type="ECO:0000313" key="4">
    <source>
        <dbReference type="Proteomes" id="UP000585579"/>
    </source>
</evidence>
<dbReference type="AlphaFoldDB" id="A0A660HV82"/>
<dbReference type="OrthoDB" id="375463at2157"/>
<accession>A0A660HV82</accession>
<organism evidence="1 3">
    <name type="scientific">Methanosarcina flavescens</name>
    <dbReference type="NCBI Taxonomy" id="1715806"/>
    <lineage>
        <taxon>Archaea</taxon>
        <taxon>Methanobacteriati</taxon>
        <taxon>Methanobacteriota</taxon>
        <taxon>Stenosarchaea group</taxon>
        <taxon>Methanomicrobia</taxon>
        <taxon>Methanosarcinales</taxon>
        <taxon>Methanosarcinaceae</taxon>
        <taxon>Methanosarcina</taxon>
    </lineage>
</organism>
<dbReference type="RefSeq" id="WP_054298213.1">
    <property type="nucleotide sequence ID" value="NZ_CP032683.1"/>
</dbReference>
<dbReference type="EMBL" id="CP032683">
    <property type="protein sequence ID" value="AYK16162.1"/>
    <property type="molecule type" value="Genomic_DNA"/>
</dbReference>